<organism evidence="19 20">
    <name type="scientific">Pyronema omphalodes (strain CBS 100304)</name>
    <name type="common">Pyronema confluens</name>
    <dbReference type="NCBI Taxonomy" id="1076935"/>
    <lineage>
        <taxon>Eukaryota</taxon>
        <taxon>Fungi</taxon>
        <taxon>Dikarya</taxon>
        <taxon>Ascomycota</taxon>
        <taxon>Pezizomycotina</taxon>
        <taxon>Pezizomycetes</taxon>
        <taxon>Pezizales</taxon>
        <taxon>Pyronemataceae</taxon>
        <taxon>Pyronema</taxon>
    </lineage>
</organism>
<evidence type="ECO:0000256" key="3">
    <source>
        <dbReference type="ARBA" id="ARBA00012511"/>
    </source>
</evidence>
<keyword evidence="11 14" id="KW-0342">GTP-binding</keyword>
<keyword evidence="5 14" id="KW-0808">Transferase</keyword>
<keyword evidence="8 14" id="KW-0479">Metal-binding</keyword>
<keyword evidence="6 14" id="KW-0819">tRNA processing</keyword>
<keyword evidence="7 14" id="KW-0548">Nucleotidyltransferase</keyword>
<dbReference type="FunFam" id="3.30.70.3000:FF:000001">
    <property type="entry name" value="tRNA(His) guanylyltransferase"/>
    <property type="match status" value="1"/>
</dbReference>
<evidence type="ECO:0000256" key="8">
    <source>
        <dbReference type="ARBA" id="ARBA00022723"/>
    </source>
</evidence>
<evidence type="ECO:0000256" key="16">
    <source>
        <dbReference type="PIRSR" id="PIRSR028980-2"/>
    </source>
</evidence>
<dbReference type="Gene3D" id="3.30.70.3000">
    <property type="match status" value="1"/>
</dbReference>
<dbReference type="EMBL" id="HF935213">
    <property type="protein sequence ID" value="CCX04672.1"/>
    <property type="molecule type" value="Genomic_DNA"/>
</dbReference>
<dbReference type="InterPro" id="IPR025845">
    <property type="entry name" value="Thg1_C_dom"/>
</dbReference>
<evidence type="ECO:0000313" key="19">
    <source>
        <dbReference type="EMBL" id="CCX04672.1"/>
    </source>
</evidence>
<dbReference type="Pfam" id="PF04446">
    <property type="entry name" value="Thg1"/>
    <property type="match status" value="1"/>
</dbReference>
<dbReference type="InterPro" id="IPR007537">
    <property type="entry name" value="tRNAHis_GuaTrfase_Thg1"/>
</dbReference>
<dbReference type="InterPro" id="IPR038469">
    <property type="entry name" value="tRNAHis_GuaTrfase_Thg1_sf"/>
</dbReference>
<dbReference type="STRING" id="1076935.U4KUG3"/>
<dbReference type="Proteomes" id="UP000018144">
    <property type="component" value="Unassembled WGS sequence"/>
</dbReference>
<gene>
    <name evidence="19" type="ORF">PCON_03274</name>
</gene>
<evidence type="ECO:0000256" key="6">
    <source>
        <dbReference type="ARBA" id="ARBA00022694"/>
    </source>
</evidence>
<evidence type="ECO:0000256" key="10">
    <source>
        <dbReference type="ARBA" id="ARBA00022842"/>
    </source>
</evidence>
<evidence type="ECO:0000256" key="5">
    <source>
        <dbReference type="ARBA" id="ARBA00022679"/>
    </source>
</evidence>
<dbReference type="GO" id="GO:0008193">
    <property type="term" value="F:tRNA guanylyltransferase activity"/>
    <property type="evidence" value="ECO:0007669"/>
    <property type="project" value="UniProtKB-UniRule"/>
</dbReference>
<feature type="binding site" evidence="15">
    <location>
        <begin position="29"/>
        <end position="34"/>
    </location>
    <ligand>
        <name>GTP</name>
        <dbReference type="ChEBI" id="CHEBI:37565"/>
    </ligand>
</feature>
<dbReference type="Pfam" id="PF14413">
    <property type="entry name" value="Thg1C"/>
    <property type="match status" value="1"/>
</dbReference>
<evidence type="ECO:0000313" key="20">
    <source>
        <dbReference type="Proteomes" id="UP000018144"/>
    </source>
</evidence>
<dbReference type="GO" id="GO:0005525">
    <property type="term" value="F:GTP binding"/>
    <property type="evidence" value="ECO:0007669"/>
    <property type="project" value="UniProtKB-UniRule"/>
</dbReference>
<dbReference type="AlphaFoldDB" id="U4KUG3"/>
<evidence type="ECO:0000256" key="11">
    <source>
        <dbReference type="ARBA" id="ARBA00023134"/>
    </source>
</evidence>
<dbReference type="EC" id="2.7.7.79" evidence="3 14"/>
<dbReference type="eggNOG" id="KOG2721">
    <property type="taxonomic scope" value="Eukaryota"/>
</dbReference>
<feature type="binding site" evidence="16">
    <location>
        <position position="76"/>
    </location>
    <ligand>
        <name>Mg(2+)</name>
        <dbReference type="ChEBI" id="CHEBI:18420"/>
        <label>2</label>
        <note>catalytic</note>
    </ligand>
</feature>
<dbReference type="GO" id="GO:0000287">
    <property type="term" value="F:magnesium ion binding"/>
    <property type="evidence" value="ECO:0007669"/>
    <property type="project" value="UniProtKB-UniRule"/>
</dbReference>
<dbReference type="PIRSF" id="PIRSF028980">
    <property type="entry name" value="tRNAHis_guanylyltransferase"/>
    <property type="match status" value="1"/>
</dbReference>
<comment type="function">
    <text evidence="1 14">Adds a GMP to the 5'-end of tRNA(His) after transcription and RNase P cleavage.</text>
</comment>
<feature type="binding site" evidence="16">
    <location>
        <position position="30"/>
    </location>
    <ligand>
        <name>Mg(2+)</name>
        <dbReference type="ChEBI" id="CHEBI:18420"/>
        <label>1</label>
        <note>catalytic</note>
    </ligand>
</feature>
<keyword evidence="10 14" id="KW-0460">Magnesium</keyword>
<evidence type="ECO:0000259" key="17">
    <source>
        <dbReference type="Pfam" id="PF04446"/>
    </source>
</evidence>
<dbReference type="OrthoDB" id="62560at2759"/>
<dbReference type="OMA" id="WKQHTEI"/>
<evidence type="ECO:0000256" key="13">
    <source>
        <dbReference type="ARBA" id="ARBA00047281"/>
    </source>
</evidence>
<reference evidence="19 20" key="1">
    <citation type="journal article" date="2013" name="PLoS Genet.">
        <title>The genome and development-dependent transcriptomes of Pyronema confluens: a window into fungal evolution.</title>
        <authorList>
            <person name="Traeger S."/>
            <person name="Altegoer F."/>
            <person name="Freitag M."/>
            <person name="Gabaldon T."/>
            <person name="Kempken F."/>
            <person name="Kumar A."/>
            <person name="Marcet-Houben M."/>
            <person name="Poggeler S."/>
            <person name="Stajich J.E."/>
            <person name="Nowrousian M."/>
        </authorList>
    </citation>
    <scope>NUCLEOTIDE SEQUENCE [LARGE SCALE GENOMIC DNA]</scope>
    <source>
        <strain evidence="20">CBS 100304</strain>
        <tissue evidence="19">Vegetative mycelium</tissue>
    </source>
</reference>
<name>U4KUG3_PYROM</name>
<proteinExistence type="inferred from homology"/>
<dbReference type="GO" id="GO:0006400">
    <property type="term" value="P:tRNA modification"/>
    <property type="evidence" value="ECO:0007669"/>
    <property type="project" value="UniProtKB-UniRule"/>
</dbReference>
<evidence type="ECO:0000259" key="18">
    <source>
        <dbReference type="Pfam" id="PF14413"/>
    </source>
</evidence>
<comment type="cofactor">
    <cofactor evidence="16">
        <name>Mg(2+)</name>
        <dbReference type="ChEBI" id="CHEBI:18420"/>
    </cofactor>
    <text evidence="16">Binds 2 magnesium ions per subunit.</text>
</comment>
<evidence type="ECO:0000256" key="15">
    <source>
        <dbReference type="PIRSR" id="PIRSR028980-1"/>
    </source>
</evidence>
<feature type="binding site" evidence="16">
    <location>
        <position position="29"/>
    </location>
    <ligand>
        <name>Mg(2+)</name>
        <dbReference type="ChEBI" id="CHEBI:18420"/>
        <label>1</label>
        <note>catalytic</note>
    </ligand>
</feature>
<comment type="similarity">
    <text evidence="2 14">Belongs to the tRNA(His) guanylyltransferase family.</text>
</comment>
<evidence type="ECO:0000256" key="1">
    <source>
        <dbReference type="ARBA" id="ARBA00002939"/>
    </source>
</evidence>
<feature type="binding site" evidence="16">
    <location>
        <position position="29"/>
    </location>
    <ligand>
        <name>Mg(2+)</name>
        <dbReference type="ChEBI" id="CHEBI:18420"/>
        <label>2</label>
        <note>catalytic</note>
    </ligand>
</feature>
<feature type="domain" description="tRNAHis guanylyltransferase catalytic" evidence="17">
    <location>
        <begin position="6"/>
        <end position="136"/>
    </location>
</feature>
<dbReference type="InterPro" id="IPR024956">
    <property type="entry name" value="tRNAHis_GuaTrfase_cat"/>
</dbReference>
<dbReference type="PANTHER" id="PTHR12729:SF6">
    <property type="entry name" value="TRNA(HIS) GUANYLYLTRANSFERASE-RELATED"/>
    <property type="match status" value="1"/>
</dbReference>
<evidence type="ECO:0000256" key="9">
    <source>
        <dbReference type="ARBA" id="ARBA00022741"/>
    </source>
</evidence>
<accession>U4KUG3</accession>
<dbReference type="PANTHER" id="PTHR12729">
    <property type="entry name" value="TRNA(HIS) GUANYLYLTRANSFERASE-RELATED"/>
    <property type="match status" value="1"/>
</dbReference>
<feature type="domain" description="Thg1 C-terminal" evidence="18">
    <location>
        <begin position="140"/>
        <end position="259"/>
    </location>
</feature>
<evidence type="ECO:0000256" key="14">
    <source>
        <dbReference type="PIRNR" id="PIRNR028980"/>
    </source>
</evidence>
<evidence type="ECO:0000256" key="2">
    <source>
        <dbReference type="ARBA" id="ARBA00010113"/>
    </source>
</evidence>
<evidence type="ECO:0000256" key="4">
    <source>
        <dbReference type="ARBA" id="ARBA00015443"/>
    </source>
</evidence>
<evidence type="ECO:0000256" key="7">
    <source>
        <dbReference type="ARBA" id="ARBA00022695"/>
    </source>
</evidence>
<keyword evidence="9 14" id="KW-0547">Nucleotide-binding</keyword>
<keyword evidence="20" id="KW-1185">Reference proteome</keyword>
<sequence>MANSKFEYVKAFERDDRILPSTWIVVRIDGRGFHKFTERHGFTKPNDARALHLMNAVAMEVVKDLPDIVLSYGISDEYSFVLKRNTTLFERRESKIVTTIVSNFTANYIYMWPDYFPETKLQRPLPTFDGRAVPYPTTHILRDYMRWRQVDAHINNLYNTTFWALIQQGGMTAAEAEKELAHTLSADKNEILFSRFGINYNKEDEMYKKGSVIFREFEKGKEVDGGEDVPDERMTKSQLEKRKKAYKKSQIVVRFVDIMNDPFYDERPWILGTAKE</sequence>
<evidence type="ECO:0000256" key="12">
    <source>
        <dbReference type="ARBA" id="ARBA00032480"/>
    </source>
</evidence>
<feature type="binding site" evidence="16">
    <location>
        <position position="76"/>
    </location>
    <ligand>
        <name>Mg(2+)</name>
        <dbReference type="ChEBI" id="CHEBI:18420"/>
        <label>1</label>
        <note>catalytic</note>
    </ligand>
</feature>
<protein>
    <recommendedName>
        <fullName evidence="4 14">tRNA(His) guanylyltransferase</fullName>
        <ecNumber evidence="3 14">2.7.7.79</ecNumber>
    </recommendedName>
    <alternativeName>
        <fullName evidence="12 14">tRNA-histidine guanylyltransferase</fullName>
    </alternativeName>
</protein>
<feature type="binding site" evidence="15">
    <location>
        <begin position="75"/>
        <end position="76"/>
    </location>
    <ligand>
        <name>GTP</name>
        <dbReference type="ChEBI" id="CHEBI:37565"/>
    </ligand>
</feature>
<comment type="catalytic activity">
    <reaction evidence="13 14">
        <text>a 5'-end ribonucleotide-tRNA(His) + GTP + ATP + H2O = a 5'-end phospho-guanosine-ribonucleotide-tRNA(His) + AMP + 2 diphosphate + H(+)</text>
        <dbReference type="Rhea" id="RHEA:54564"/>
        <dbReference type="Rhea" id="RHEA-COMP:14193"/>
        <dbReference type="Rhea" id="RHEA-COMP:14917"/>
        <dbReference type="ChEBI" id="CHEBI:15377"/>
        <dbReference type="ChEBI" id="CHEBI:15378"/>
        <dbReference type="ChEBI" id="CHEBI:30616"/>
        <dbReference type="ChEBI" id="CHEBI:33019"/>
        <dbReference type="ChEBI" id="CHEBI:37565"/>
        <dbReference type="ChEBI" id="CHEBI:138282"/>
        <dbReference type="ChEBI" id="CHEBI:141847"/>
        <dbReference type="ChEBI" id="CHEBI:456215"/>
        <dbReference type="EC" id="2.7.7.79"/>
    </reaction>
</comment>